<dbReference type="InterPro" id="IPR018578">
    <property type="entry name" value="Restrct_endonuc_II_BstXI"/>
</dbReference>
<keyword evidence="1" id="KW-0540">Nuclease</keyword>
<evidence type="ECO:0000313" key="1">
    <source>
        <dbReference type="EMBL" id="TVU80553.1"/>
    </source>
</evidence>
<accession>A0A558IGL7</accession>
<comment type="caution">
    <text evidence="1">The sequence shown here is derived from an EMBL/GenBank/DDBJ whole genome shotgun (WGS) entry which is preliminary data.</text>
</comment>
<dbReference type="Pfam" id="PF09552">
    <property type="entry name" value="RE_BstXI"/>
    <property type="match status" value="1"/>
</dbReference>
<name>A0A558IGL7_9CORY</name>
<protein>
    <submittedName>
        <fullName evidence="1">BstXI family restriction endonuclease</fullName>
    </submittedName>
</protein>
<organism evidence="1 2">
    <name type="scientific">Corynebacterium aurimucosum</name>
    <dbReference type="NCBI Taxonomy" id="169292"/>
    <lineage>
        <taxon>Bacteria</taxon>
        <taxon>Bacillati</taxon>
        <taxon>Actinomycetota</taxon>
        <taxon>Actinomycetes</taxon>
        <taxon>Mycobacteriales</taxon>
        <taxon>Corynebacteriaceae</taxon>
        <taxon>Corynebacterium</taxon>
    </lineage>
</organism>
<proteinExistence type="predicted"/>
<gene>
    <name evidence="1" type="ORF">FQN05_13105</name>
</gene>
<dbReference type="Proteomes" id="UP000320648">
    <property type="component" value="Unassembled WGS sequence"/>
</dbReference>
<sequence length="134" mass="15405">MTRAKRLPKLPNLVDRKLYKTGQTRGATIQEIYQNRVLRNSTVLIPWNFWDACKVPDDGTNEYENGFIVLVDPDWYFTTPNADSILQEEGVELGENAVLYFQRRGQWEAWHLEEGSPLPNGKLANAPLPCECPR</sequence>
<evidence type="ECO:0000313" key="2">
    <source>
        <dbReference type="Proteomes" id="UP000320648"/>
    </source>
</evidence>
<reference evidence="1 2" key="1">
    <citation type="submission" date="2019-07" db="EMBL/GenBank/DDBJ databases">
        <title>Draft genome of C. aurimucosum strain 15-4290.</title>
        <authorList>
            <person name="Pacheco L.G.C."/>
            <person name="Aguiar E.R.G.R."/>
            <person name="Navas J."/>
            <person name="Santos C.S."/>
            <person name="Rocha D.J.P.G."/>
        </authorList>
    </citation>
    <scope>NUCLEOTIDE SEQUENCE [LARGE SCALE GENOMIC DNA]</scope>
    <source>
        <strain evidence="1 2">15-4290</strain>
    </source>
</reference>
<dbReference type="EMBL" id="VMTX01000029">
    <property type="protein sequence ID" value="TVU80553.1"/>
    <property type="molecule type" value="Genomic_DNA"/>
</dbReference>
<dbReference type="AlphaFoldDB" id="A0A558IGL7"/>
<keyword evidence="1" id="KW-0255">Endonuclease</keyword>
<keyword evidence="1" id="KW-0378">Hydrolase</keyword>
<dbReference type="GO" id="GO:0004519">
    <property type="term" value="F:endonuclease activity"/>
    <property type="evidence" value="ECO:0007669"/>
    <property type="project" value="UniProtKB-KW"/>
</dbReference>
<dbReference type="RefSeq" id="WP_158382134.1">
    <property type="nucleotide sequence ID" value="NZ_VMTX01000029.1"/>
</dbReference>